<gene>
    <name evidence="2" type="primary">darA</name>
    <name evidence="2" type="ORF">GCM10011312_01340</name>
</gene>
<accession>A0A8J2V3S1</accession>
<keyword evidence="3" id="KW-1185">Reference proteome</keyword>
<dbReference type="AlphaFoldDB" id="A0A8J2V3S1"/>
<feature type="transmembrane region" description="Helical" evidence="1">
    <location>
        <begin position="262"/>
        <end position="285"/>
    </location>
</feature>
<dbReference type="InterPro" id="IPR029039">
    <property type="entry name" value="Flavoprotein-like_sf"/>
</dbReference>
<dbReference type="SUPFAM" id="SSF52218">
    <property type="entry name" value="Flavoproteins"/>
    <property type="match status" value="1"/>
</dbReference>
<evidence type="ECO:0000313" key="3">
    <source>
        <dbReference type="Proteomes" id="UP000652231"/>
    </source>
</evidence>
<dbReference type="RefSeq" id="WP_188438459.1">
    <property type="nucleotide sequence ID" value="NZ_BMGK01000001.1"/>
</dbReference>
<reference evidence="2" key="1">
    <citation type="journal article" date="2014" name="Int. J. Syst. Evol. Microbiol.">
        <title>Complete genome sequence of Corynebacterium casei LMG S-19264T (=DSM 44701T), isolated from a smear-ripened cheese.</title>
        <authorList>
            <consortium name="US DOE Joint Genome Institute (JGI-PGF)"/>
            <person name="Walter F."/>
            <person name="Albersmeier A."/>
            <person name="Kalinowski J."/>
            <person name="Ruckert C."/>
        </authorList>
    </citation>
    <scope>NUCLEOTIDE SEQUENCE</scope>
    <source>
        <strain evidence="2">CGMCC 1.12924</strain>
    </source>
</reference>
<sequence>MKNVLVLYYTQSGQLEDIAKNITHPLAENKDITLTFCEIKMKKAFPFPWDKESFFDAFPESFLEIPTEVISIDTAITEKKYDLIILAYQVWFLSISIPVNSFLKSYQAKSLFKDTPVITVIGCRNMWIGAQEKMKKHLLNLKANLVGNIVLFDRSPNLISVITIVKWMFSGEKKKYLGIFPKPGVSQKDIIHAQIFGFYIEQALLQESFETLQDHFIKEKAVEVDDYLLKAETKGARIFNKWARLIITKKRSRKLWLKAFNVYLFLAIWIISPIVYILHLLTFLFTKNARNKRKKYYQSV</sequence>
<dbReference type="Proteomes" id="UP000652231">
    <property type="component" value="Unassembled WGS sequence"/>
</dbReference>
<keyword evidence="1" id="KW-0812">Transmembrane</keyword>
<name>A0A8J2V3S1_9FLAO</name>
<dbReference type="EMBL" id="BMGK01000001">
    <property type="protein sequence ID" value="GGD80796.1"/>
    <property type="molecule type" value="Genomic_DNA"/>
</dbReference>
<organism evidence="2 3">
    <name type="scientific">Planktosalinus lacus</name>
    <dbReference type="NCBI Taxonomy" id="1526573"/>
    <lineage>
        <taxon>Bacteria</taxon>
        <taxon>Pseudomonadati</taxon>
        <taxon>Bacteroidota</taxon>
        <taxon>Flavobacteriia</taxon>
        <taxon>Flavobacteriales</taxon>
        <taxon>Flavobacteriaceae</taxon>
        <taxon>Planktosalinus</taxon>
    </lineage>
</organism>
<protein>
    <submittedName>
        <fullName evidence="2">Dialkylrecorsinol condensing protein DarA</fullName>
    </submittedName>
</protein>
<proteinExistence type="predicted"/>
<keyword evidence="1" id="KW-1133">Transmembrane helix</keyword>
<keyword evidence="1" id="KW-0472">Membrane</keyword>
<evidence type="ECO:0000313" key="2">
    <source>
        <dbReference type="EMBL" id="GGD80796.1"/>
    </source>
</evidence>
<dbReference type="Gene3D" id="3.40.50.360">
    <property type="match status" value="1"/>
</dbReference>
<evidence type="ECO:0000256" key="1">
    <source>
        <dbReference type="SAM" id="Phobius"/>
    </source>
</evidence>
<reference evidence="2" key="2">
    <citation type="submission" date="2020-09" db="EMBL/GenBank/DDBJ databases">
        <authorList>
            <person name="Sun Q."/>
            <person name="Zhou Y."/>
        </authorList>
    </citation>
    <scope>NUCLEOTIDE SEQUENCE</scope>
    <source>
        <strain evidence="2">CGMCC 1.12924</strain>
    </source>
</reference>
<comment type="caution">
    <text evidence="2">The sequence shown here is derived from an EMBL/GenBank/DDBJ whole genome shotgun (WGS) entry which is preliminary data.</text>
</comment>